<evidence type="ECO:0000313" key="2">
    <source>
        <dbReference type="Proteomes" id="UP000042997"/>
    </source>
</evidence>
<evidence type="ECO:0000313" key="1">
    <source>
        <dbReference type="EMBL" id="CDZ92250.1"/>
    </source>
</evidence>
<dbReference type="RefSeq" id="WP_040275389.1">
    <property type="nucleotide sequence ID" value="NZ_JAJNCM010000010.1"/>
</dbReference>
<dbReference type="AlphaFoldDB" id="A0A098BVJ7"/>
<protein>
    <submittedName>
        <fullName evidence="1">Uncharacterized protein</fullName>
    </submittedName>
</protein>
<gene>
    <name evidence="1" type="ORF">RHRU231_930129</name>
</gene>
<sequence>MTDSRFPALDFDRTTDEFYGNGYEVLRHNVIEPEVPETGEFIAIPVRTIVDGNNGPGFEIGPYSLTETDVVVLHNALISHIRMFPDLFRPAKKDAS</sequence>
<proteinExistence type="predicted"/>
<name>A0A098BVJ7_9NOCA</name>
<organism evidence="1 2">
    <name type="scientific">Rhodococcus ruber</name>
    <dbReference type="NCBI Taxonomy" id="1830"/>
    <lineage>
        <taxon>Bacteria</taxon>
        <taxon>Bacillati</taxon>
        <taxon>Actinomycetota</taxon>
        <taxon>Actinomycetes</taxon>
        <taxon>Mycobacteriales</taxon>
        <taxon>Nocardiaceae</taxon>
        <taxon>Rhodococcus</taxon>
    </lineage>
</organism>
<dbReference type="Proteomes" id="UP000042997">
    <property type="component" value="Unassembled WGS sequence"/>
</dbReference>
<reference evidence="1 2" key="1">
    <citation type="journal article" date="2014" name="Genome Announc.">
        <title>Draft Genome Sequence of Propane- and Butane-Oxidizing Actinobacterium Rhodococcus ruber IEGM 231.</title>
        <authorList>
            <person name="Ivshina I.B."/>
            <person name="Kuyukina M.S."/>
            <person name="Krivoruchko A.V."/>
            <person name="Barbe V."/>
            <person name="Fischer C."/>
        </authorList>
    </citation>
    <scope>NUCLEOTIDE SEQUENCE [LARGE SCALE GENOMIC DNA]</scope>
</reference>
<accession>A0A098BVJ7</accession>
<dbReference type="EMBL" id="CCSD01000109">
    <property type="protein sequence ID" value="CDZ92250.1"/>
    <property type="molecule type" value="Genomic_DNA"/>
</dbReference>